<reference evidence="2 3" key="1">
    <citation type="submission" date="2019-09" db="EMBL/GenBank/DDBJ databases">
        <title>YIM 48816 draft genome.</title>
        <authorList>
            <person name="Jiang L."/>
        </authorList>
    </citation>
    <scope>NUCLEOTIDE SEQUENCE [LARGE SCALE GENOMIC DNA]</scope>
    <source>
        <strain evidence="2 3">YIM 48816</strain>
    </source>
</reference>
<evidence type="ECO:0000256" key="1">
    <source>
        <dbReference type="SAM" id="MobiDB-lite"/>
    </source>
</evidence>
<sequence length="154" mass="16515">MILANRRNARASTGPRTAEGKARSAQNARRHGLAAAASDPQAEIEAEHLAALLAGDLASDPAILEAARAVAEAQSHLQRVRAVKIALMRDADSPESPTSAETLSTPLAPSELLQGLERLARYERRALSLRKSAVRRLETLALEARRLLPETASQ</sequence>
<dbReference type="EMBL" id="VZZK01000049">
    <property type="protein sequence ID" value="KAB1072381.1"/>
    <property type="molecule type" value="Genomic_DNA"/>
</dbReference>
<organism evidence="2 3">
    <name type="scientific">Methylobacterium soli</name>
    <dbReference type="NCBI Taxonomy" id="553447"/>
    <lineage>
        <taxon>Bacteria</taxon>
        <taxon>Pseudomonadati</taxon>
        <taxon>Pseudomonadota</taxon>
        <taxon>Alphaproteobacteria</taxon>
        <taxon>Hyphomicrobiales</taxon>
        <taxon>Methylobacteriaceae</taxon>
        <taxon>Methylobacterium</taxon>
    </lineage>
</organism>
<comment type="caution">
    <text evidence="2">The sequence shown here is derived from an EMBL/GenBank/DDBJ whole genome shotgun (WGS) entry which is preliminary data.</text>
</comment>
<dbReference type="OrthoDB" id="8256497at2"/>
<evidence type="ECO:0000313" key="2">
    <source>
        <dbReference type="EMBL" id="KAB1072381.1"/>
    </source>
</evidence>
<dbReference type="Proteomes" id="UP000474159">
    <property type="component" value="Unassembled WGS sequence"/>
</dbReference>
<dbReference type="AlphaFoldDB" id="A0A6L3SPZ6"/>
<protein>
    <submittedName>
        <fullName evidence="2">Uncharacterized protein</fullName>
    </submittedName>
</protein>
<keyword evidence="3" id="KW-1185">Reference proteome</keyword>
<dbReference type="RefSeq" id="WP_151004666.1">
    <property type="nucleotide sequence ID" value="NZ_BPQY01000044.1"/>
</dbReference>
<accession>A0A6L3SPZ6</accession>
<gene>
    <name evidence="2" type="ORF">F6X53_28260</name>
</gene>
<proteinExistence type="predicted"/>
<feature type="region of interest" description="Disordered" evidence="1">
    <location>
        <begin position="1"/>
        <end position="38"/>
    </location>
</feature>
<evidence type="ECO:0000313" key="3">
    <source>
        <dbReference type="Proteomes" id="UP000474159"/>
    </source>
</evidence>
<name>A0A6L3SPZ6_9HYPH</name>